<accession>A0AA88VDH2</accession>
<organism evidence="1 2">
    <name type="scientific">Escallonia herrerae</name>
    <dbReference type="NCBI Taxonomy" id="1293975"/>
    <lineage>
        <taxon>Eukaryota</taxon>
        <taxon>Viridiplantae</taxon>
        <taxon>Streptophyta</taxon>
        <taxon>Embryophyta</taxon>
        <taxon>Tracheophyta</taxon>
        <taxon>Spermatophyta</taxon>
        <taxon>Magnoliopsida</taxon>
        <taxon>eudicotyledons</taxon>
        <taxon>Gunneridae</taxon>
        <taxon>Pentapetalae</taxon>
        <taxon>asterids</taxon>
        <taxon>campanulids</taxon>
        <taxon>Escalloniales</taxon>
        <taxon>Escalloniaceae</taxon>
        <taxon>Escallonia</taxon>
    </lineage>
</organism>
<evidence type="ECO:0000313" key="2">
    <source>
        <dbReference type="Proteomes" id="UP001188597"/>
    </source>
</evidence>
<comment type="caution">
    <text evidence="1">The sequence shown here is derived from an EMBL/GenBank/DDBJ whole genome shotgun (WGS) entry which is preliminary data.</text>
</comment>
<name>A0AA88VDH2_9ASTE</name>
<keyword evidence="2" id="KW-1185">Reference proteome</keyword>
<protein>
    <submittedName>
        <fullName evidence="1">Uncharacterized protein</fullName>
    </submittedName>
</protein>
<reference evidence="1" key="1">
    <citation type="submission" date="2022-12" db="EMBL/GenBank/DDBJ databases">
        <title>Draft genome assemblies for two species of Escallonia (Escalloniales).</title>
        <authorList>
            <person name="Chanderbali A."/>
            <person name="Dervinis C."/>
            <person name="Anghel I."/>
            <person name="Soltis D."/>
            <person name="Soltis P."/>
            <person name="Zapata F."/>
        </authorList>
    </citation>
    <scope>NUCLEOTIDE SEQUENCE</scope>
    <source>
        <strain evidence="1">UCBG64.0493</strain>
        <tissue evidence="1">Leaf</tissue>
    </source>
</reference>
<dbReference type="EMBL" id="JAVXUP010002089">
    <property type="protein sequence ID" value="KAK3005753.1"/>
    <property type="molecule type" value="Genomic_DNA"/>
</dbReference>
<sequence>MVYLDHGLLPQDTKEAKRIILRLAKYSLMEGLLYKRFFTLPHRRYLIPYEAEYALRTSGLRYCDATNFRSSATSANASTSEIDFTVRVEDGMMTLGCGSKAHVSNSSPQKSPGPMRHELKNPMQKWHKLSQDSLHTPKLKIELDMDHKAFSSGLVCA</sequence>
<dbReference type="Proteomes" id="UP001188597">
    <property type="component" value="Unassembled WGS sequence"/>
</dbReference>
<evidence type="ECO:0000313" key="1">
    <source>
        <dbReference type="EMBL" id="KAK3005753.1"/>
    </source>
</evidence>
<proteinExistence type="predicted"/>
<dbReference type="AlphaFoldDB" id="A0AA88VDH2"/>
<gene>
    <name evidence="1" type="ORF">RJ639_015515</name>
</gene>